<proteinExistence type="predicted"/>
<keyword evidence="2" id="KW-1185">Reference proteome</keyword>
<reference evidence="2" key="1">
    <citation type="submission" date="2009-07" db="EMBL/GenBank/DDBJ databases">
        <title>Complete genome sequence of Rothia mucilaginosa DJ.</title>
        <authorList>
            <person name="Yamane K."/>
            <person name="Nambu T."/>
            <person name="Mashimo C."/>
            <person name="Sugimori C."/>
            <person name="Yamanaka T."/>
            <person name="Leung K."/>
            <person name="Fukushima H."/>
        </authorList>
    </citation>
    <scope>NUCLEOTIDE SEQUENCE [LARGE SCALE GENOMIC DNA]</scope>
    <source>
        <strain evidence="2">DY-18</strain>
    </source>
</reference>
<dbReference type="PANTHER" id="PTHR42110">
    <property type="entry name" value="L-ASPARAGINASE, PUTATIVE (AFU_ORTHOLOGUE AFUA_3G11890)-RELATED"/>
    <property type="match status" value="1"/>
</dbReference>
<dbReference type="Pfam" id="PF06089">
    <property type="entry name" value="Asparaginase_II"/>
    <property type="match status" value="1"/>
</dbReference>
<dbReference type="KEGG" id="rmu:RMDY18_02970"/>
<dbReference type="EMBL" id="AP011540">
    <property type="protein sequence ID" value="BAI64129.1"/>
    <property type="molecule type" value="Genomic_DNA"/>
</dbReference>
<accession>D2NR53</accession>
<name>D2NR53_ROTMD</name>
<reference evidence="1 2" key="2">
    <citation type="journal article" date="2010" name="J Osaka Dent Univ">
        <title>Isolation and identification of Rothia mucilaginosa from persistent apical periodontitis lesions.</title>
        <authorList>
            <person name="Yamane K."/>
            <person name="Yoshida M."/>
            <person name="Fujihira T."/>
            <person name="Baba T."/>
            <person name="Tsuji N."/>
            <person name="Hayashi H."/>
            <person name="Sugimori C."/>
            <person name="Yamanaka T."/>
            <person name="Mashimo C."/>
            <person name="Nambu T."/>
            <person name="Kawai H."/>
            <person name="Fukushima H."/>
        </authorList>
    </citation>
    <scope>NUCLEOTIDE SEQUENCE [LARGE SCALE GENOMIC DNA]</scope>
    <source>
        <strain evidence="1 2">DY-18</strain>
    </source>
</reference>
<protein>
    <submittedName>
        <fullName evidence="1">L-asparaginase II</fullName>
    </submittedName>
</protein>
<evidence type="ECO:0000313" key="1">
    <source>
        <dbReference type="EMBL" id="BAI64129.1"/>
    </source>
</evidence>
<dbReference type="RefSeq" id="WP_012902895.1">
    <property type="nucleotide sequence ID" value="NC_013715.1"/>
</dbReference>
<dbReference type="STRING" id="680646.RMDY18_02970"/>
<dbReference type="HOGENOM" id="CLU_062004_0_0_11"/>
<dbReference type="eggNOG" id="COG4448">
    <property type="taxonomic scope" value="Bacteria"/>
</dbReference>
<dbReference type="InterPro" id="IPR010349">
    <property type="entry name" value="Asparaginase_II"/>
</dbReference>
<dbReference type="Proteomes" id="UP000001883">
    <property type="component" value="Chromosome"/>
</dbReference>
<dbReference type="PANTHER" id="PTHR42110:SF1">
    <property type="entry name" value="L-ASPARAGINASE, PUTATIVE (AFU_ORTHOLOGUE AFUA_3G11890)-RELATED"/>
    <property type="match status" value="1"/>
</dbReference>
<evidence type="ECO:0000313" key="2">
    <source>
        <dbReference type="Proteomes" id="UP000001883"/>
    </source>
</evidence>
<organism evidence="1 2">
    <name type="scientific">Rothia mucilaginosa (strain DY-18)</name>
    <name type="common">Stomatococcus mucilaginosus</name>
    <dbReference type="NCBI Taxonomy" id="680646"/>
    <lineage>
        <taxon>Bacteria</taxon>
        <taxon>Bacillati</taxon>
        <taxon>Actinomycetota</taxon>
        <taxon>Actinomycetes</taxon>
        <taxon>Micrococcales</taxon>
        <taxon>Micrococcaceae</taxon>
        <taxon>Rothia</taxon>
    </lineage>
</organism>
<sequence>MTNSTTPQATTHTTNPSSVFDVELAQLTRNNLVEARHRGRLILLGPDGDVQLALGDIHEPFYLRSAAKPLQAIGSMKAGAPLRGSQVAIACGSHRGTFEQMRAVQDVLTQGSTETNPLTPANLALKPSYPSDSQAYKAMIQANLARTPLAHPCSGKHAAFLWACTAKLERGELEAGSQNWTLHNYLDPAHPLQQVITEEIEAFAGEPVAAIGVDGCGAPVHALSLLGAARAYSTLGAAIRNLGADARASTVATAMVDYPELIQAPGSPDTVLSEELDAIVKGGAEGVLCIGLRSGASVVVKMSDGSHRAMYAVALRALAAGGYLSAEECERLLALVVHPVTGGYVDGKPVEVGELRVHAELFTREDSAPGDPEENAQEEG</sequence>
<dbReference type="AlphaFoldDB" id="D2NR53"/>
<reference evidence="1 2" key="3">
    <citation type="journal article" date="2010" name="Sequencing">
        <title>Complete Genome Sequence of Rothia mucilaginosa DY-18: A Clinical Isolate with Dense Meshwork-Like Structures from a Persistent Apical Periodontitis Lesion.</title>
        <authorList>
            <person name="Yamane K."/>
            <person name="Nambu T."/>
            <person name="Yamanaka T."/>
            <person name="Mashimo C."/>
            <person name="Sugimori C."/>
            <person name="Leung K.-P."/>
            <person name="Fukushima H."/>
        </authorList>
    </citation>
    <scope>NUCLEOTIDE SEQUENCE [LARGE SCALE GENOMIC DNA]</scope>
    <source>
        <strain evidence="1 2">DY-18</strain>
    </source>
</reference>
<gene>
    <name evidence="1" type="ordered locus">RMDY18_02970</name>
</gene>